<dbReference type="InterPro" id="IPR042627">
    <property type="entry name" value="FBXW2"/>
</dbReference>
<feature type="repeat" description="WD" evidence="3">
    <location>
        <begin position="138"/>
        <end position="169"/>
    </location>
</feature>
<dbReference type="InterPro" id="IPR001680">
    <property type="entry name" value="WD40_rpt"/>
</dbReference>
<evidence type="ECO:0000313" key="7">
    <source>
        <dbReference type="Proteomes" id="UP000239649"/>
    </source>
</evidence>
<dbReference type="SUPFAM" id="SSF50978">
    <property type="entry name" value="WD40 repeat-like"/>
    <property type="match status" value="1"/>
</dbReference>
<dbReference type="AlphaFoldDB" id="A0A2P6VKZ2"/>
<evidence type="ECO:0000256" key="2">
    <source>
        <dbReference type="ARBA" id="ARBA00022737"/>
    </source>
</evidence>
<dbReference type="Gene3D" id="1.20.1280.50">
    <property type="match status" value="1"/>
</dbReference>
<dbReference type="CDD" id="cd09917">
    <property type="entry name" value="F-box_SF"/>
    <property type="match status" value="1"/>
</dbReference>
<sequence length="476" mass="49535">MPHGGDLPLGDELLSLVLSRLPPGDLAAAESTCQRWREVVVEHRLWRRHAVESSAAIASVQRQRHQQQQQQQQQRQQQQQQQQQQRQQQQQQQQQPATLAAQHQAWPPEADKHAFLEAKWRLVFSATAAYVRGVRADRSAHSGAVTALSALAGAGLLASASLDRTLCLWALPQTGSGAAALRARLLARAQHPAPVLFAALLSPELAVSVTAASVHVWRIEPTAAAAAAGTSTVAAAAAAAAAGPPSQGTPSGAVQLRLLRRVAVDGGGGGGPAGRAGRVLCAAAWDMLVAVGCADGAVRVFDLCSAACTQILRLHSQGVTAVQAVQTPAGDLLVSGGGDTRILITDLGSTLTLAEAALPRGAVGCLLLEPASGRLLAGSSGGELTHHQWSAGRHLSALPTPEQRAGMAAAKRLTAVLPAPPDHRVGPGFTALALPAYGSAAFFLAGDRAGCVNACDVQSGERRRTLQQRRQPEVAR</sequence>
<dbReference type="SMART" id="SM00320">
    <property type="entry name" value="WD40"/>
    <property type="match status" value="3"/>
</dbReference>
<dbReference type="SUPFAM" id="SSF81383">
    <property type="entry name" value="F-box domain"/>
    <property type="match status" value="1"/>
</dbReference>
<evidence type="ECO:0000256" key="4">
    <source>
        <dbReference type="SAM" id="MobiDB-lite"/>
    </source>
</evidence>
<dbReference type="Proteomes" id="UP000239649">
    <property type="component" value="Unassembled WGS sequence"/>
</dbReference>
<dbReference type="SMART" id="SM00256">
    <property type="entry name" value="FBOX"/>
    <property type="match status" value="1"/>
</dbReference>
<dbReference type="InterPro" id="IPR015943">
    <property type="entry name" value="WD40/YVTN_repeat-like_dom_sf"/>
</dbReference>
<keyword evidence="1 3" id="KW-0853">WD repeat</keyword>
<dbReference type="Pfam" id="PF00400">
    <property type="entry name" value="WD40"/>
    <property type="match status" value="2"/>
</dbReference>
<keyword evidence="2" id="KW-0677">Repeat</keyword>
<name>A0A2P6VKZ2_9CHLO</name>
<dbReference type="PANTHER" id="PTHR44436">
    <property type="entry name" value="F-BOX/WD REPEAT-CONTAINING PROTEIN 2"/>
    <property type="match status" value="1"/>
</dbReference>
<evidence type="ECO:0000313" key="6">
    <source>
        <dbReference type="EMBL" id="PSC74749.1"/>
    </source>
</evidence>
<dbReference type="Pfam" id="PF12937">
    <property type="entry name" value="F-box-like"/>
    <property type="match status" value="1"/>
</dbReference>
<accession>A0A2P6VKZ2</accession>
<dbReference type="OrthoDB" id="538223at2759"/>
<proteinExistence type="predicted"/>
<protein>
    <recommendedName>
        <fullName evidence="5">F-box domain-containing protein</fullName>
    </recommendedName>
</protein>
<evidence type="ECO:0000256" key="1">
    <source>
        <dbReference type="ARBA" id="ARBA00022574"/>
    </source>
</evidence>
<organism evidence="6 7">
    <name type="scientific">Micractinium conductrix</name>
    <dbReference type="NCBI Taxonomy" id="554055"/>
    <lineage>
        <taxon>Eukaryota</taxon>
        <taxon>Viridiplantae</taxon>
        <taxon>Chlorophyta</taxon>
        <taxon>core chlorophytes</taxon>
        <taxon>Trebouxiophyceae</taxon>
        <taxon>Chlorellales</taxon>
        <taxon>Chlorellaceae</taxon>
        <taxon>Chlorella clade</taxon>
        <taxon>Micractinium</taxon>
    </lineage>
</organism>
<gene>
    <name evidence="6" type="ORF">C2E20_2455</name>
</gene>
<dbReference type="PROSITE" id="PS50181">
    <property type="entry name" value="FBOX"/>
    <property type="match status" value="1"/>
</dbReference>
<dbReference type="PROSITE" id="PS50082">
    <property type="entry name" value="WD_REPEATS_2"/>
    <property type="match status" value="1"/>
</dbReference>
<keyword evidence="7" id="KW-1185">Reference proteome</keyword>
<comment type="caution">
    <text evidence="6">The sequence shown here is derived from an EMBL/GenBank/DDBJ whole genome shotgun (WGS) entry which is preliminary data.</text>
</comment>
<feature type="region of interest" description="Disordered" evidence="4">
    <location>
        <begin position="87"/>
        <end position="108"/>
    </location>
</feature>
<dbReference type="EMBL" id="LHPF02000004">
    <property type="protein sequence ID" value="PSC74749.1"/>
    <property type="molecule type" value="Genomic_DNA"/>
</dbReference>
<feature type="domain" description="F-box" evidence="5">
    <location>
        <begin position="9"/>
        <end position="49"/>
    </location>
</feature>
<dbReference type="InterPro" id="IPR036322">
    <property type="entry name" value="WD40_repeat_dom_sf"/>
</dbReference>
<dbReference type="STRING" id="554055.A0A2P6VKZ2"/>
<dbReference type="InterPro" id="IPR001810">
    <property type="entry name" value="F-box_dom"/>
</dbReference>
<dbReference type="PANTHER" id="PTHR44436:SF1">
    <property type="entry name" value="F-BOX_WD REPEAT-CONTAINING PROTEIN 2"/>
    <property type="match status" value="1"/>
</dbReference>
<reference evidence="6 7" key="1">
    <citation type="journal article" date="2018" name="Plant J.">
        <title>Genome sequences of Chlorella sorokiniana UTEX 1602 and Micractinium conductrix SAG 241.80: implications to maltose excretion by a green alga.</title>
        <authorList>
            <person name="Arriola M.B."/>
            <person name="Velmurugan N."/>
            <person name="Zhang Y."/>
            <person name="Plunkett M.H."/>
            <person name="Hondzo H."/>
            <person name="Barney B.M."/>
        </authorList>
    </citation>
    <scope>NUCLEOTIDE SEQUENCE [LARGE SCALE GENOMIC DNA]</scope>
    <source>
        <strain evidence="6 7">SAG 241.80</strain>
    </source>
</reference>
<dbReference type="Gene3D" id="2.130.10.10">
    <property type="entry name" value="YVTN repeat-like/Quinoprotein amine dehydrogenase"/>
    <property type="match status" value="1"/>
</dbReference>
<evidence type="ECO:0000256" key="3">
    <source>
        <dbReference type="PROSITE-ProRule" id="PRU00221"/>
    </source>
</evidence>
<evidence type="ECO:0000259" key="5">
    <source>
        <dbReference type="PROSITE" id="PS50181"/>
    </source>
</evidence>
<dbReference type="InterPro" id="IPR036047">
    <property type="entry name" value="F-box-like_dom_sf"/>
</dbReference>